<feature type="compositionally biased region" description="Low complexity" evidence="1">
    <location>
        <begin position="74"/>
        <end position="111"/>
    </location>
</feature>
<evidence type="ECO:0000256" key="2">
    <source>
        <dbReference type="SAM" id="SignalP"/>
    </source>
</evidence>
<feature type="region of interest" description="Disordered" evidence="1">
    <location>
        <begin position="73"/>
        <end position="135"/>
    </location>
</feature>
<protein>
    <recommendedName>
        <fullName evidence="5">Lipoprotein</fullName>
    </recommendedName>
</protein>
<dbReference type="EMBL" id="FTOL01000001">
    <property type="protein sequence ID" value="SIS70416.1"/>
    <property type="molecule type" value="Genomic_DNA"/>
</dbReference>
<feature type="compositionally biased region" description="Basic residues" evidence="1">
    <location>
        <begin position="126"/>
        <end position="135"/>
    </location>
</feature>
<name>A0A1N7L9A9_9FLAO</name>
<evidence type="ECO:0000313" key="3">
    <source>
        <dbReference type="EMBL" id="SIS70416.1"/>
    </source>
</evidence>
<dbReference type="Proteomes" id="UP000186744">
    <property type="component" value="Unassembled WGS sequence"/>
</dbReference>
<keyword evidence="2" id="KW-0732">Signal</keyword>
<dbReference type="STRING" id="373668.SAMN05421786_1011115"/>
<feature type="signal peptide" evidence="2">
    <location>
        <begin position="1"/>
        <end position="21"/>
    </location>
</feature>
<evidence type="ECO:0008006" key="5">
    <source>
        <dbReference type="Google" id="ProtNLM"/>
    </source>
</evidence>
<accession>A0A1N7L9A9</accession>
<sequence>MKKSLLYLVLLLSVISCTNYYTVRLQEDTPLYFSSDSSRSVTIIPKDTEVYLSSKANKKNYRKLKWGSYYGWASKPSYTTYSSYSKTSSYSSPSVGSSSNYSSQSNSGGSVHVKGYTRKDGTYVRPHTRSAPRRR</sequence>
<keyword evidence="4" id="KW-1185">Reference proteome</keyword>
<evidence type="ECO:0000313" key="4">
    <source>
        <dbReference type="Proteomes" id="UP000186744"/>
    </source>
</evidence>
<proteinExistence type="predicted"/>
<dbReference type="RefSeq" id="WP_076550509.1">
    <property type="nucleotide sequence ID" value="NZ_FTOL01000001.1"/>
</dbReference>
<evidence type="ECO:0000256" key="1">
    <source>
        <dbReference type="SAM" id="MobiDB-lite"/>
    </source>
</evidence>
<dbReference type="AlphaFoldDB" id="A0A1N7L9A9"/>
<gene>
    <name evidence="3" type="ORF">SAMN05421786_1011115</name>
</gene>
<reference evidence="4" key="1">
    <citation type="submission" date="2017-01" db="EMBL/GenBank/DDBJ databases">
        <authorList>
            <person name="Varghese N."/>
            <person name="Submissions S."/>
        </authorList>
    </citation>
    <scope>NUCLEOTIDE SEQUENCE [LARGE SCALE GENOMIC DNA]</scope>
    <source>
        <strain evidence="4">DSM 18017</strain>
    </source>
</reference>
<organism evidence="3 4">
    <name type="scientific">Chryseobacterium ureilyticum</name>
    <dbReference type="NCBI Taxonomy" id="373668"/>
    <lineage>
        <taxon>Bacteria</taxon>
        <taxon>Pseudomonadati</taxon>
        <taxon>Bacteroidota</taxon>
        <taxon>Flavobacteriia</taxon>
        <taxon>Flavobacteriales</taxon>
        <taxon>Weeksellaceae</taxon>
        <taxon>Chryseobacterium group</taxon>
        <taxon>Chryseobacterium</taxon>
    </lineage>
</organism>
<feature type="chain" id="PRO_5012568828" description="Lipoprotein" evidence="2">
    <location>
        <begin position="22"/>
        <end position="135"/>
    </location>
</feature>
<dbReference type="PROSITE" id="PS51257">
    <property type="entry name" value="PROKAR_LIPOPROTEIN"/>
    <property type="match status" value="1"/>
</dbReference>
<dbReference type="OrthoDB" id="1100194at2"/>